<feature type="binding site" evidence="6">
    <location>
        <position position="73"/>
    </location>
    <ligand>
        <name>S-adenosyl-L-methionine</name>
        <dbReference type="ChEBI" id="CHEBI:59789"/>
    </ligand>
</feature>
<dbReference type="Pfam" id="PF02527">
    <property type="entry name" value="GidB"/>
    <property type="match status" value="1"/>
</dbReference>
<proteinExistence type="inferred from homology"/>
<dbReference type="GO" id="GO:0005829">
    <property type="term" value="C:cytosol"/>
    <property type="evidence" value="ECO:0007669"/>
    <property type="project" value="TreeGrafter"/>
</dbReference>
<dbReference type="HAMAP" id="MF_00074">
    <property type="entry name" value="16SrRNA_methyltr_G"/>
    <property type="match status" value="1"/>
</dbReference>
<evidence type="ECO:0000256" key="2">
    <source>
        <dbReference type="ARBA" id="ARBA00022552"/>
    </source>
</evidence>
<name>A0A0B4CK17_9CAUL</name>
<dbReference type="AlphaFoldDB" id="A0A0B4CK17"/>
<keyword evidence="4 6" id="KW-0808">Transferase</keyword>
<keyword evidence="5 6" id="KW-0949">S-adenosyl-L-methionine</keyword>
<dbReference type="GO" id="GO:0070043">
    <property type="term" value="F:rRNA (guanine-N7-)-methyltransferase activity"/>
    <property type="evidence" value="ECO:0007669"/>
    <property type="project" value="UniProtKB-UniRule"/>
</dbReference>
<comment type="caution">
    <text evidence="7">The sequence shown here is derived from an EMBL/GenBank/DDBJ whole genome shotgun (WGS) entry which is preliminary data.</text>
</comment>
<keyword evidence="3 6" id="KW-0489">Methyltransferase</keyword>
<feature type="binding site" evidence="6">
    <location>
        <position position="139"/>
    </location>
    <ligand>
        <name>S-adenosyl-L-methionine</name>
        <dbReference type="ChEBI" id="CHEBI:59789"/>
    </ligand>
</feature>
<dbReference type="Gene3D" id="3.40.50.150">
    <property type="entry name" value="Vaccinia Virus protein VP39"/>
    <property type="match status" value="1"/>
</dbReference>
<dbReference type="STRING" id="172043.RM53_10715"/>
<evidence type="ECO:0000256" key="4">
    <source>
        <dbReference type="ARBA" id="ARBA00022679"/>
    </source>
</evidence>
<accession>A0A0B4CK17</accession>
<sequence length="210" mass="23154">MLEAEQEAFRARANASAEQVADLEAFRLRLVEANAVMNLVGPDSLPDFWNRHVWDSAQLLDLAPDAKTWADLGAGAGFPGLVLSIMLKGRDGAHIWLIDSLAKRCRFLQEVVNALSLPATVIVGRAEAQSVTCDIVTARAVAPMDKLLGYAQPYFQRGAQGLFLKGERAESELIEARKSWHFEAELAPSQSDVRGRIVTIRSLRRARSTR</sequence>
<protein>
    <recommendedName>
        <fullName evidence="6">Ribosomal RNA small subunit methyltransferase G</fullName>
        <ecNumber evidence="6">2.1.1.170</ecNumber>
    </recommendedName>
    <alternativeName>
        <fullName evidence="6">16S rRNA 7-methylguanosine methyltransferase</fullName>
        <shortName evidence="6">16S rRNA m7G methyltransferase</shortName>
    </alternativeName>
</protein>
<dbReference type="PANTHER" id="PTHR31760">
    <property type="entry name" value="S-ADENOSYL-L-METHIONINE-DEPENDENT METHYLTRANSFERASES SUPERFAMILY PROTEIN"/>
    <property type="match status" value="1"/>
</dbReference>
<evidence type="ECO:0000256" key="5">
    <source>
        <dbReference type="ARBA" id="ARBA00022691"/>
    </source>
</evidence>
<dbReference type="NCBIfam" id="TIGR00138">
    <property type="entry name" value="rsmG_gidB"/>
    <property type="match status" value="1"/>
</dbReference>
<dbReference type="InterPro" id="IPR003682">
    <property type="entry name" value="rRNA_ssu_MeTfrase_G"/>
</dbReference>
<keyword evidence="1 6" id="KW-0963">Cytoplasm</keyword>
<dbReference type="EC" id="2.1.1.170" evidence="6"/>
<keyword evidence="2 6" id="KW-0698">rRNA processing</keyword>
<evidence type="ECO:0000256" key="3">
    <source>
        <dbReference type="ARBA" id="ARBA00022603"/>
    </source>
</evidence>
<dbReference type="EMBL" id="JWSY01000019">
    <property type="protein sequence ID" value="KIC56832.1"/>
    <property type="molecule type" value="Genomic_DNA"/>
</dbReference>
<feature type="binding site" evidence="6">
    <location>
        <position position="78"/>
    </location>
    <ligand>
        <name>S-adenosyl-L-methionine</name>
        <dbReference type="ChEBI" id="CHEBI:59789"/>
    </ligand>
</feature>
<evidence type="ECO:0000313" key="7">
    <source>
        <dbReference type="EMBL" id="KIC56832.1"/>
    </source>
</evidence>
<comment type="catalytic activity">
    <reaction evidence="6">
        <text>guanosine(527) in 16S rRNA + S-adenosyl-L-methionine = N(7)-methylguanosine(527) in 16S rRNA + S-adenosyl-L-homocysteine</text>
        <dbReference type="Rhea" id="RHEA:42732"/>
        <dbReference type="Rhea" id="RHEA-COMP:10209"/>
        <dbReference type="Rhea" id="RHEA-COMP:10210"/>
        <dbReference type="ChEBI" id="CHEBI:57856"/>
        <dbReference type="ChEBI" id="CHEBI:59789"/>
        <dbReference type="ChEBI" id="CHEBI:74269"/>
        <dbReference type="ChEBI" id="CHEBI:74480"/>
        <dbReference type="EC" id="2.1.1.170"/>
    </reaction>
</comment>
<evidence type="ECO:0000256" key="6">
    <source>
        <dbReference type="HAMAP-Rule" id="MF_00074"/>
    </source>
</evidence>
<dbReference type="Proteomes" id="UP000031166">
    <property type="component" value="Unassembled WGS sequence"/>
</dbReference>
<dbReference type="PIRSF" id="PIRSF003078">
    <property type="entry name" value="GidB"/>
    <property type="match status" value="1"/>
</dbReference>
<dbReference type="RefSeq" id="WP_039246651.1">
    <property type="nucleotide sequence ID" value="NZ_JWSY01000019.1"/>
</dbReference>
<comment type="subcellular location">
    <subcellularLocation>
        <location evidence="6">Cytoplasm</location>
    </subcellularLocation>
</comment>
<reference evidence="7 8" key="1">
    <citation type="submission" date="2014-12" db="EMBL/GenBank/DDBJ databases">
        <title>Genome sequencing of Brevundimonas nasdae TPW30.</title>
        <authorList>
            <person name="Tan P.W."/>
            <person name="Chan K.-G."/>
        </authorList>
    </citation>
    <scope>NUCLEOTIDE SEQUENCE [LARGE SCALE GENOMIC DNA]</scope>
    <source>
        <strain evidence="7 8">TPW30</strain>
    </source>
</reference>
<evidence type="ECO:0000256" key="1">
    <source>
        <dbReference type="ARBA" id="ARBA00022490"/>
    </source>
</evidence>
<comment type="caution">
    <text evidence="6">Lacks conserved residue(s) required for the propagation of feature annotation.</text>
</comment>
<dbReference type="InterPro" id="IPR029063">
    <property type="entry name" value="SAM-dependent_MTases_sf"/>
</dbReference>
<evidence type="ECO:0000313" key="8">
    <source>
        <dbReference type="Proteomes" id="UP000031166"/>
    </source>
</evidence>
<feature type="binding site" evidence="6">
    <location>
        <begin position="126"/>
        <end position="127"/>
    </location>
    <ligand>
        <name>S-adenosyl-L-methionine</name>
        <dbReference type="ChEBI" id="CHEBI:59789"/>
    </ligand>
</feature>
<gene>
    <name evidence="6" type="primary">rsmG</name>
    <name evidence="7" type="ORF">RM53_10715</name>
</gene>
<dbReference type="SUPFAM" id="SSF53335">
    <property type="entry name" value="S-adenosyl-L-methionine-dependent methyltransferases"/>
    <property type="match status" value="1"/>
</dbReference>
<dbReference type="PANTHER" id="PTHR31760:SF0">
    <property type="entry name" value="S-ADENOSYL-L-METHIONINE-DEPENDENT METHYLTRANSFERASES SUPERFAMILY PROTEIN"/>
    <property type="match status" value="1"/>
</dbReference>
<comment type="similarity">
    <text evidence="6">Belongs to the methyltransferase superfamily. RNA methyltransferase RsmG family.</text>
</comment>
<organism evidence="7 8">
    <name type="scientific">Brevundimonas nasdae</name>
    <dbReference type="NCBI Taxonomy" id="172043"/>
    <lineage>
        <taxon>Bacteria</taxon>
        <taxon>Pseudomonadati</taxon>
        <taxon>Pseudomonadota</taxon>
        <taxon>Alphaproteobacteria</taxon>
        <taxon>Caulobacterales</taxon>
        <taxon>Caulobacteraceae</taxon>
        <taxon>Brevundimonas</taxon>
    </lineage>
</organism>
<comment type="function">
    <text evidence="6">Specifically methylates the N7 position of guanine in position 527 of 16S rRNA.</text>
</comment>